<organism evidence="1 2">
    <name type="scientific">Cytospora mali</name>
    <name type="common">Apple Valsa canker fungus</name>
    <name type="synonym">Valsa mali</name>
    <dbReference type="NCBI Taxonomy" id="578113"/>
    <lineage>
        <taxon>Eukaryota</taxon>
        <taxon>Fungi</taxon>
        <taxon>Dikarya</taxon>
        <taxon>Ascomycota</taxon>
        <taxon>Pezizomycotina</taxon>
        <taxon>Sordariomycetes</taxon>
        <taxon>Sordariomycetidae</taxon>
        <taxon>Diaporthales</taxon>
        <taxon>Cytosporaceae</taxon>
        <taxon>Cytospora</taxon>
    </lineage>
</organism>
<gene>
    <name evidence="1" type="ORF">VM1G_11931</name>
</gene>
<proteinExistence type="predicted"/>
<keyword evidence="2" id="KW-1185">Reference proteome</keyword>
<dbReference type="AlphaFoldDB" id="A0A194WC25"/>
<reference evidence="1" key="1">
    <citation type="submission" date="2014-12" db="EMBL/GenBank/DDBJ databases">
        <title>Genome Sequence of Valsa Canker Pathogens Uncovers a Specific Adaption of Colonization on Woody Bark.</title>
        <authorList>
            <person name="Yin Z."/>
            <person name="Liu H."/>
            <person name="Gao X."/>
            <person name="Li Z."/>
            <person name="Song N."/>
            <person name="Ke X."/>
            <person name="Dai Q."/>
            <person name="Wu Y."/>
            <person name="Sun Y."/>
            <person name="Xu J.-R."/>
            <person name="Kang Z.K."/>
            <person name="Wang L."/>
            <person name="Huang L."/>
        </authorList>
    </citation>
    <scope>NUCLEOTIDE SEQUENCE [LARGE SCALE GENOMIC DNA]</scope>
    <source>
        <strain evidence="1">03-8</strain>
    </source>
</reference>
<name>A0A194WC25_CYTMA</name>
<accession>A0A194WC25</accession>
<dbReference type="EMBL" id="CM003108">
    <property type="protein sequence ID" value="KUI73961.1"/>
    <property type="molecule type" value="Genomic_DNA"/>
</dbReference>
<dbReference type="Proteomes" id="UP000078559">
    <property type="component" value="Chromosome 11"/>
</dbReference>
<sequence length="752" mass="79261">MNADVEVTAVRVDPELLRLEELKHLLDTVLDLLLAGDTRGVDVVDTRSDVTRVSRVDEDLEQLSIRLAVLDGQDIGIQSRNGVEEVLELGVAEVRVDLGSVLNASGGQAESLDSPVQVGLTLLAGAERQTLTQGRLIDLDDINAGLLEVDDFVTKSQSKLLGLDGLVNVVTREGPSEASDRSSQHTLHGLLGDRHGVLGLLDGHRQGTRDVTDNDGRTDASGPVALNPGVGGEGITIHALTEELHHVVTLRLTVNEDVQVKLLLDLDVHLNLLLNELVVLSSSDLTLGELVALETDLLGLREGADGSGGEERQIQLLLLLRDSLGELGLAVVVGLSDLGLAILDLGVVGASRGGTSLDRLGVGLELLTNGSRTLSNCLGNDGNFDGLLGREREPVSDLGVELLLAGESVGSVEERGGSSDDDAVSTQLLGSGLDGLDGTLEVGLPDVSAIDNTSRQDGLGAQGTNDGLELLRVADKVDVNSVHILGHSLQVVDDVTEVGGEDQVGDLVTQAGELLVRGLESGLGLGRKVENQDGLVDLDSGGTSSLQLDKELLVDRHKLVEQVNWVNALTTVGLAEVEERDRSDKNGAGLDTSLLSLVELEDGLRVGSQLEGLVVLESRLDVVVVGVKPLDHLQSRNVNTVLLVTTTHGKVFIDTVQLGAGITLRNSLDGVILATRHIETYTKVLDVAEDLVVQGKVVRGDDVDTGILLDLPVSESESLGLSEELILRDLAAPVTVDTHAGETENGRLNHDD</sequence>
<evidence type="ECO:0000313" key="2">
    <source>
        <dbReference type="Proteomes" id="UP000078559"/>
    </source>
</evidence>
<protein>
    <submittedName>
        <fullName evidence="1">Uncharacterized protein</fullName>
    </submittedName>
</protein>
<evidence type="ECO:0000313" key="1">
    <source>
        <dbReference type="EMBL" id="KUI73961.1"/>
    </source>
</evidence>